<reference evidence="4 5" key="1">
    <citation type="journal article" date="2013" name="Antonie Van Leeuwenhoek">
        <title>Sphingomonas ginsenosidivorax sp. nov., with the ability to transform ginsenosides.</title>
        <authorList>
            <person name="Jin X.F."/>
            <person name="Kim J.K."/>
            <person name="Liu Q.M."/>
            <person name="Kang M.S."/>
            <person name="He D."/>
            <person name="Jin F.X."/>
            <person name="Kim S.C."/>
            <person name="Im W.T."/>
        </authorList>
    </citation>
    <scope>NUCLEOTIDE SEQUENCE [LARGE SCALE GENOMIC DNA]</scope>
    <source>
        <strain evidence="4 5">KHI67</strain>
    </source>
</reference>
<dbReference type="InterPro" id="IPR011990">
    <property type="entry name" value="TPR-like_helical_dom_sf"/>
</dbReference>
<keyword evidence="1" id="KW-0677">Repeat</keyword>
<evidence type="ECO:0000256" key="1">
    <source>
        <dbReference type="ARBA" id="ARBA00022737"/>
    </source>
</evidence>
<name>A0A5C6UJE7_9SPHN</name>
<sequence>MSVLVAGATPVRAGELPLYQPAPAWVVPVSLAEVTKAGTTASPIVIFDIQQRIENGRLWSYSDGATRITSPEILAQAATLVLPWAPDKGDLTIHELSIQRGAERIDLLAKGQKFTVIRREESLEQRMLTGVLTATMAVEGLQVGDILRLRSSTSSKDDALGGRVQDVAPIVAAPAQVGFARVKVSWPVAAAPHWKLLATGVTAAPVRRGQYAELTLALPAAKQPEMPEDPPGRYRHEPMLEVATFADWADVSRTFAPLYATDGTIAPGSPLAREVAAIKAADASPIGRAQRALELVQDKIRYLAVGMDGGNYVPQKPAKTWDLRYGDCKAKTVLLLSILHALDIEADPVLANVGMGDLVPERLPSAAAFNHVFVRARVGGETLWLDGTASGSRLSDIHDTPGVGHVLPISAAGATLVTLETHPNARPIVDLTVDADESASVDLPSAFVATAVVQGPPASMLTLAKSQMAEKEQRDAVGQFLMGFIGEAQFSDASILPDPVAGTVTLKAHGVVGTAWRTEDRLRKRGVTRLVDQMNFAPDRSKTSWAAIPVAVTQPAGMRYRLRLRLPDGGRGFAIEGVPDLKARVAGYDVARTASLAGGVFTLDERIDSLGGEIPAARLPAERDAFATAKARAPRLVAPADTRRRWDIDRVDPAGATQVQAIRTVFAKAIADDTDGTSGYTSRASLLNGIADRRGALADLTRAIAIAPSVDLYLARADTFYALDDLTAAASDAEAARALDPSSPGAINAIATMKAERGDLPGAVALFDERIAIGGTTRDSYRQAKASMVSEFGTAADALALYDALIAEKPGSPSLLNARCWTKGIRSVMLDTALKDCTRSIELSSDTSAALDSRALIWYRMGRYDDALADLDAVLASAPGQAPSHFLRGVVLRQLHREADAARDLTLARRMMPSVDRQYARYGIKTS</sequence>
<dbReference type="PANTHER" id="PTHR44858">
    <property type="entry name" value="TETRATRICOPEPTIDE REPEAT PROTEIN 6"/>
    <property type="match status" value="1"/>
</dbReference>
<proteinExistence type="predicted"/>
<dbReference type="SUPFAM" id="SSF54001">
    <property type="entry name" value="Cysteine proteinases"/>
    <property type="match status" value="1"/>
</dbReference>
<dbReference type="InterPro" id="IPR024618">
    <property type="entry name" value="DUF3857"/>
</dbReference>
<dbReference type="Gene3D" id="2.60.40.3140">
    <property type="match status" value="1"/>
</dbReference>
<dbReference type="AlphaFoldDB" id="A0A5C6UJE7"/>
<dbReference type="PANTHER" id="PTHR44858:SF1">
    <property type="entry name" value="UDP-N-ACETYLGLUCOSAMINE--PEPTIDE N-ACETYLGLUCOSAMINYLTRANSFERASE SPINDLY-RELATED"/>
    <property type="match status" value="1"/>
</dbReference>
<feature type="domain" description="DUF3857" evidence="3">
    <location>
        <begin position="56"/>
        <end position="211"/>
    </location>
</feature>
<keyword evidence="5" id="KW-1185">Reference proteome</keyword>
<dbReference type="Gene3D" id="1.25.40.10">
    <property type="entry name" value="Tetratricopeptide repeat domain"/>
    <property type="match status" value="2"/>
</dbReference>
<dbReference type="InterPro" id="IPR050498">
    <property type="entry name" value="Ycf3"/>
</dbReference>
<evidence type="ECO:0000313" key="4">
    <source>
        <dbReference type="EMBL" id="TXC72993.1"/>
    </source>
</evidence>
<protein>
    <submittedName>
        <fullName evidence="4">Tetratricopeptide repeat protein</fullName>
    </submittedName>
</protein>
<dbReference type="Proteomes" id="UP000321250">
    <property type="component" value="Unassembled WGS sequence"/>
</dbReference>
<evidence type="ECO:0000259" key="3">
    <source>
        <dbReference type="Pfam" id="PF12969"/>
    </source>
</evidence>
<dbReference type="SUPFAM" id="SSF48452">
    <property type="entry name" value="TPR-like"/>
    <property type="match status" value="1"/>
</dbReference>
<accession>A0A5C6UJE7</accession>
<gene>
    <name evidence="4" type="ORF">FSB78_16460</name>
</gene>
<dbReference type="InterPro" id="IPR019734">
    <property type="entry name" value="TPR_rpt"/>
</dbReference>
<dbReference type="SMART" id="SM00028">
    <property type="entry name" value="TPR"/>
    <property type="match status" value="5"/>
</dbReference>
<dbReference type="OrthoDB" id="98874at2"/>
<dbReference type="Pfam" id="PF12969">
    <property type="entry name" value="DUF3857"/>
    <property type="match status" value="1"/>
</dbReference>
<organism evidence="4 5">
    <name type="scientific">Sphingomonas ginsenosidivorax</name>
    <dbReference type="NCBI Taxonomy" id="862135"/>
    <lineage>
        <taxon>Bacteria</taxon>
        <taxon>Pseudomonadati</taxon>
        <taxon>Pseudomonadota</taxon>
        <taxon>Alphaproteobacteria</taxon>
        <taxon>Sphingomonadales</taxon>
        <taxon>Sphingomonadaceae</taxon>
        <taxon>Sphingomonas</taxon>
    </lineage>
</organism>
<comment type="caution">
    <text evidence="4">The sequence shown here is derived from an EMBL/GenBank/DDBJ whole genome shotgun (WGS) entry which is preliminary data.</text>
</comment>
<keyword evidence="2" id="KW-0802">TPR repeat</keyword>
<evidence type="ECO:0000256" key="2">
    <source>
        <dbReference type="ARBA" id="ARBA00022803"/>
    </source>
</evidence>
<dbReference type="Gene3D" id="3.10.620.30">
    <property type="match status" value="1"/>
</dbReference>
<dbReference type="EMBL" id="VOQR01000001">
    <property type="protein sequence ID" value="TXC72993.1"/>
    <property type="molecule type" value="Genomic_DNA"/>
</dbReference>
<evidence type="ECO:0000313" key="5">
    <source>
        <dbReference type="Proteomes" id="UP000321250"/>
    </source>
</evidence>
<dbReference type="InterPro" id="IPR038765">
    <property type="entry name" value="Papain-like_cys_pep_sf"/>
</dbReference>